<accession>A0A8H5LHH2</accession>
<gene>
    <name evidence="1" type="ORF">D9758_007432</name>
</gene>
<dbReference type="OrthoDB" id="3365698at2759"/>
<dbReference type="Proteomes" id="UP000559256">
    <property type="component" value="Unassembled WGS sequence"/>
</dbReference>
<dbReference type="SUPFAM" id="SSF52058">
    <property type="entry name" value="L domain-like"/>
    <property type="match status" value="1"/>
</dbReference>
<evidence type="ECO:0000313" key="2">
    <source>
        <dbReference type="Proteomes" id="UP000559256"/>
    </source>
</evidence>
<proteinExistence type="predicted"/>
<evidence type="ECO:0000313" key="1">
    <source>
        <dbReference type="EMBL" id="KAF5357606.1"/>
    </source>
</evidence>
<sequence length="568" mass="65241">MSCRSSGSKSSKTTKQSKPEYKGLFCPCGEKILFLKYDELQSDHPEEVLNTNEPLLDSLYAQEARRDIRAAKEMKKALAAHRRHLYKWASILSDERRHLNTFIDSRKSLISPMRTVPSEIITEIFKLVGRSEVTLPGDVIGYKESYFYTGPIWLAQVCRRWRNTAFSRPLTSLWSLIHINTFPGEGHTKKLPPLEDIEAAIARAQDAPLHLSFYYDHRRKGIDAANAFFNILCQKYSERWESIVFETNAKMDALSFTVGTFENLQTLSITSRSSYSADSLMSIIPTSLPKLIDIRIVNVDNHWSPPLFSHTAIPTAPELKRMEIPAHCGMSGRFLPILKRFPLLEEFSLTGKPQEYVHHYHNVLDEYTTMPSLTKLVTPYNEQLESLILPVLSSLTLNGKKGTSSLPFTLHQLFQRSGPKCHLTKLCITDVASLVDGGWCHFLHDLPTIEVFEFYIPQWKEQKDKDMIKAIKLLTGEESDKKDTPDILLPKLRELSMCLTPYSSSYKQIKFLQHESFWRSGRRSRRLKKSLKEERVQGSGGSLVFYSLFWNIVGGWSSRTYRKRCMRG</sequence>
<name>A0A8H5LHH2_9AGAR</name>
<organism evidence="1 2">
    <name type="scientific">Tetrapyrgos nigripes</name>
    <dbReference type="NCBI Taxonomy" id="182062"/>
    <lineage>
        <taxon>Eukaryota</taxon>
        <taxon>Fungi</taxon>
        <taxon>Dikarya</taxon>
        <taxon>Basidiomycota</taxon>
        <taxon>Agaricomycotina</taxon>
        <taxon>Agaricomycetes</taxon>
        <taxon>Agaricomycetidae</taxon>
        <taxon>Agaricales</taxon>
        <taxon>Marasmiineae</taxon>
        <taxon>Marasmiaceae</taxon>
        <taxon>Tetrapyrgos</taxon>
    </lineage>
</organism>
<dbReference type="EMBL" id="JAACJM010000050">
    <property type="protein sequence ID" value="KAF5357606.1"/>
    <property type="molecule type" value="Genomic_DNA"/>
</dbReference>
<reference evidence="1 2" key="1">
    <citation type="journal article" date="2020" name="ISME J.">
        <title>Uncovering the hidden diversity of litter-decomposition mechanisms in mushroom-forming fungi.</title>
        <authorList>
            <person name="Floudas D."/>
            <person name="Bentzer J."/>
            <person name="Ahren D."/>
            <person name="Johansson T."/>
            <person name="Persson P."/>
            <person name="Tunlid A."/>
        </authorList>
    </citation>
    <scope>NUCLEOTIDE SEQUENCE [LARGE SCALE GENOMIC DNA]</scope>
    <source>
        <strain evidence="1 2">CBS 291.85</strain>
    </source>
</reference>
<protein>
    <recommendedName>
        <fullName evidence="3">F-box domain-containing protein</fullName>
    </recommendedName>
</protein>
<dbReference type="InterPro" id="IPR032675">
    <property type="entry name" value="LRR_dom_sf"/>
</dbReference>
<dbReference type="Gene3D" id="3.80.10.10">
    <property type="entry name" value="Ribonuclease Inhibitor"/>
    <property type="match status" value="1"/>
</dbReference>
<dbReference type="AlphaFoldDB" id="A0A8H5LHH2"/>
<comment type="caution">
    <text evidence="1">The sequence shown here is derived from an EMBL/GenBank/DDBJ whole genome shotgun (WGS) entry which is preliminary data.</text>
</comment>
<keyword evidence="2" id="KW-1185">Reference proteome</keyword>
<evidence type="ECO:0008006" key="3">
    <source>
        <dbReference type="Google" id="ProtNLM"/>
    </source>
</evidence>